<dbReference type="PANTHER" id="PTHR42791:SF1">
    <property type="entry name" value="N-ACETYLTRANSFERASE DOMAIN-CONTAINING PROTEIN"/>
    <property type="match status" value="1"/>
</dbReference>
<protein>
    <submittedName>
        <fullName evidence="2">GNAT family N-acetyltransferase</fullName>
    </submittedName>
</protein>
<accession>A0A7X0VG61</accession>
<keyword evidence="3" id="KW-1185">Reference proteome</keyword>
<evidence type="ECO:0000313" key="3">
    <source>
        <dbReference type="Proteomes" id="UP000547209"/>
    </source>
</evidence>
<dbReference type="PANTHER" id="PTHR42791">
    <property type="entry name" value="GNAT FAMILY ACETYLTRANSFERASE"/>
    <property type="match status" value="1"/>
</dbReference>
<feature type="domain" description="N-acetyltransferase" evidence="1">
    <location>
        <begin position="50"/>
        <end position="215"/>
    </location>
</feature>
<dbReference type="CDD" id="cd04301">
    <property type="entry name" value="NAT_SF"/>
    <property type="match status" value="1"/>
</dbReference>
<gene>
    <name evidence="2" type="ORF">H7C19_11580</name>
</gene>
<organism evidence="2 3">
    <name type="scientific">Cohnella nanjingensis</name>
    <dbReference type="NCBI Taxonomy" id="1387779"/>
    <lineage>
        <taxon>Bacteria</taxon>
        <taxon>Bacillati</taxon>
        <taxon>Bacillota</taxon>
        <taxon>Bacilli</taxon>
        <taxon>Bacillales</taxon>
        <taxon>Paenibacillaceae</taxon>
        <taxon>Cohnella</taxon>
    </lineage>
</organism>
<dbReference type="SUPFAM" id="SSF55729">
    <property type="entry name" value="Acyl-CoA N-acyltransferases (Nat)"/>
    <property type="match status" value="1"/>
</dbReference>
<dbReference type="Pfam" id="PF00583">
    <property type="entry name" value="Acetyltransf_1"/>
    <property type="match status" value="1"/>
</dbReference>
<dbReference type="AlphaFoldDB" id="A0A7X0VG61"/>
<reference evidence="2 3" key="1">
    <citation type="submission" date="2020-08" db="EMBL/GenBank/DDBJ databases">
        <title>Cohnella phylogeny.</title>
        <authorList>
            <person name="Dunlap C."/>
        </authorList>
    </citation>
    <scope>NUCLEOTIDE SEQUENCE [LARGE SCALE GENOMIC DNA]</scope>
    <source>
        <strain evidence="2 3">DSM 28246</strain>
    </source>
</reference>
<sequence length="228" mass="26086">MKASPRISMISKLSKSDKAFFVALMSKAFSRDPLFLYLFGDSELDNTARSRVKSFVSFMFDKSFLLHEEVWGCFENESLLGAYIVEKPRANQLQRIWGGLLLIGRLVPLLFRMSGRTLHLLNAYMRVTRSSSAPPSAHHYLIMIGVEPEIQGKGVGKALLNHLLNRVNADKTSLGVALDTENKENVYLYRRFGFALSRETSFDRLPVYCMFYQKNISCLEDWKININN</sequence>
<dbReference type="Gene3D" id="3.40.630.30">
    <property type="match status" value="1"/>
</dbReference>
<dbReference type="InterPro" id="IPR016181">
    <property type="entry name" value="Acyl_CoA_acyltransferase"/>
</dbReference>
<dbReference type="InterPro" id="IPR052523">
    <property type="entry name" value="Trichothecene_AcTrans"/>
</dbReference>
<dbReference type="EMBL" id="JACJVP010000020">
    <property type="protein sequence ID" value="MBB6671319.1"/>
    <property type="molecule type" value="Genomic_DNA"/>
</dbReference>
<evidence type="ECO:0000259" key="1">
    <source>
        <dbReference type="PROSITE" id="PS51186"/>
    </source>
</evidence>
<dbReference type="Proteomes" id="UP000547209">
    <property type="component" value="Unassembled WGS sequence"/>
</dbReference>
<proteinExistence type="predicted"/>
<comment type="caution">
    <text evidence="2">The sequence shown here is derived from an EMBL/GenBank/DDBJ whole genome shotgun (WGS) entry which is preliminary data.</text>
</comment>
<dbReference type="InterPro" id="IPR000182">
    <property type="entry name" value="GNAT_dom"/>
</dbReference>
<dbReference type="GO" id="GO:0016747">
    <property type="term" value="F:acyltransferase activity, transferring groups other than amino-acyl groups"/>
    <property type="evidence" value="ECO:0007669"/>
    <property type="project" value="InterPro"/>
</dbReference>
<dbReference type="PROSITE" id="PS51186">
    <property type="entry name" value="GNAT"/>
    <property type="match status" value="1"/>
</dbReference>
<keyword evidence="2" id="KW-0808">Transferase</keyword>
<evidence type="ECO:0000313" key="2">
    <source>
        <dbReference type="EMBL" id="MBB6671319.1"/>
    </source>
</evidence>
<name>A0A7X0VG61_9BACL</name>